<keyword evidence="2" id="KW-1185">Reference proteome</keyword>
<sequence length="141" mass="15603">MADELAKEIVAQSRPRVRAVSGCITIKKTPSFFEPSGIKITAKCVNNEPEVHLTLSGTAGQAYEPLKYRNIDSAVNFVKEFIEAGTQGTHSVEFVSLQQMVGNRLRGSGAAYIMIRKNRTTAVSGSPYNDLFIYFLIDRKE</sequence>
<name>K0TEW9_THAOC</name>
<dbReference type="Proteomes" id="UP000266841">
    <property type="component" value="Unassembled WGS sequence"/>
</dbReference>
<dbReference type="EMBL" id="AGNL01010472">
    <property type="protein sequence ID" value="EJK69077.1"/>
    <property type="molecule type" value="Genomic_DNA"/>
</dbReference>
<evidence type="ECO:0000313" key="2">
    <source>
        <dbReference type="Proteomes" id="UP000266841"/>
    </source>
</evidence>
<dbReference type="AlphaFoldDB" id="K0TEW9"/>
<protein>
    <submittedName>
        <fullName evidence="1">Uncharacterized protein</fullName>
    </submittedName>
</protein>
<organism evidence="1 2">
    <name type="scientific">Thalassiosira oceanica</name>
    <name type="common">Marine diatom</name>
    <dbReference type="NCBI Taxonomy" id="159749"/>
    <lineage>
        <taxon>Eukaryota</taxon>
        <taxon>Sar</taxon>
        <taxon>Stramenopiles</taxon>
        <taxon>Ochrophyta</taxon>
        <taxon>Bacillariophyta</taxon>
        <taxon>Coscinodiscophyceae</taxon>
        <taxon>Thalassiosirophycidae</taxon>
        <taxon>Thalassiosirales</taxon>
        <taxon>Thalassiosiraceae</taxon>
        <taxon>Thalassiosira</taxon>
    </lineage>
</organism>
<proteinExistence type="predicted"/>
<reference evidence="1 2" key="1">
    <citation type="journal article" date="2012" name="Genome Biol.">
        <title>Genome and low-iron response of an oceanic diatom adapted to chronic iron limitation.</title>
        <authorList>
            <person name="Lommer M."/>
            <person name="Specht M."/>
            <person name="Roy A.S."/>
            <person name="Kraemer L."/>
            <person name="Andreson R."/>
            <person name="Gutowska M.A."/>
            <person name="Wolf J."/>
            <person name="Bergner S.V."/>
            <person name="Schilhabel M.B."/>
            <person name="Klostermeier U.C."/>
            <person name="Beiko R.G."/>
            <person name="Rosenstiel P."/>
            <person name="Hippler M."/>
            <person name="Laroche J."/>
        </authorList>
    </citation>
    <scope>NUCLEOTIDE SEQUENCE [LARGE SCALE GENOMIC DNA]</scope>
    <source>
        <strain evidence="1 2">CCMP1005</strain>
    </source>
</reference>
<gene>
    <name evidence="1" type="ORF">THAOC_09697</name>
</gene>
<accession>K0TEW9</accession>
<comment type="caution">
    <text evidence="1">The sequence shown here is derived from an EMBL/GenBank/DDBJ whole genome shotgun (WGS) entry which is preliminary data.</text>
</comment>
<evidence type="ECO:0000313" key="1">
    <source>
        <dbReference type="EMBL" id="EJK69077.1"/>
    </source>
</evidence>